<dbReference type="Pfam" id="PF06985">
    <property type="entry name" value="HET"/>
    <property type="match status" value="1"/>
</dbReference>
<evidence type="ECO:0000256" key="1">
    <source>
        <dbReference type="SAM" id="MobiDB-lite"/>
    </source>
</evidence>
<dbReference type="OrthoDB" id="5362512at2759"/>
<name>A0A1V6TTJ2_9EURO</name>
<dbReference type="EMBL" id="MLKD01000002">
    <property type="protein sequence ID" value="OQE29708.1"/>
    <property type="molecule type" value="Genomic_DNA"/>
</dbReference>
<sequence length="430" mass="48604">MPTRLIDVDVYENGVNPRLITTQSLGDAVVSYTTLSHAWGNPDIIPMCKKNNIEALHHDIDFDKLPKRYQDAVEVTRALDLRCLWIDTFCIVQDDEEDMTRELGRMTAIYSNAAYSLHLIDRKSRAEYTYIHWLGRWYSIIEEFTSRDVTFVQDRLNALAGLAETIASYIRPYDKYIAGLWQAGLPHHLFWIPHPKTRSIGPKKSKWPPPLKPPPSKSEIHHSRFRLPSWSWISVDGPVLYPYAKTFSPGQSYLFDETGFLPAISGRLAASVERTGTDLCHLSLPFGSVCSGYITIKGPVFEATMSEAKVSSTPGPPGLPKYYWIFDRKGLFGTHLRRDSQVTSPASGVVYFDSIPQKLPKTKLIFLRLGSGFSLLSGDRIELGLVLSETDESCALGLKGPLFRRVGIFEIGYWNKRFSETTSIQIIHIV</sequence>
<feature type="region of interest" description="Disordered" evidence="1">
    <location>
        <begin position="201"/>
        <end position="220"/>
    </location>
</feature>
<dbReference type="Proteomes" id="UP000191285">
    <property type="component" value="Unassembled WGS sequence"/>
</dbReference>
<gene>
    <name evidence="3" type="ORF">PENSTE_c002G05510</name>
</gene>
<dbReference type="STRING" id="303698.A0A1V6TTJ2"/>
<comment type="caution">
    <text evidence="3">The sequence shown here is derived from an EMBL/GenBank/DDBJ whole genome shotgun (WGS) entry which is preliminary data.</text>
</comment>
<evidence type="ECO:0000313" key="3">
    <source>
        <dbReference type="EMBL" id="OQE29708.1"/>
    </source>
</evidence>
<organism evidence="3 4">
    <name type="scientific">Penicillium steckii</name>
    <dbReference type="NCBI Taxonomy" id="303698"/>
    <lineage>
        <taxon>Eukaryota</taxon>
        <taxon>Fungi</taxon>
        <taxon>Dikarya</taxon>
        <taxon>Ascomycota</taxon>
        <taxon>Pezizomycotina</taxon>
        <taxon>Eurotiomycetes</taxon>
        <taxon>Eurotiomycetidae</taxon>
        <taxon>Eurotiales</taxon>
        <taxon>Aspergillaceae</taxon>
        <taxon>Penicillium</taxon>
    </lineage>
</organism>
<protein>
    <recommendedName>
        <fullName evidence="2">Heterokaryon incompatibility domain-containing protein</fullName>
    </recommendedName>
</protein>
<dbReference type="AlphaFoldDB" id="A0A1V6TTJ2"/>
<dbReference type="PANTHER" id="PTHR33112">
    <property type="entry name" value="DOMAIN PROTEIN, PUTATIVE-RELATED"/>
    <property type="match status" value="1"/>
</dbReference>
<evidence type="ECO:0000313" key="4">
    <source>
        <dbReference type="Proteomes" id="UP000191285"/>
    </source>
</evidence>
<keyword evidence="4" id="KW-1185">Reference proteome</keyword>
<accession>A0A1V6TTJ2</accession>
<reference evidence="4" key="1">
    <citation type="journal article" date="2017" name="Nat. Microbiol.">
        <title>Global analysis of biosynthetic gene clusters reveals vast potential of secondary metabolite production in Penicillium species.</title>
        <authorList>
            <person name="Nielsen J.C."/>
            <person name="Grijseels S."/>
            <person name="Prigent S."/>
            <person name="Ji B."/>
            <person name="Dainat J."/>
            <person name="Nielsen K.F."/>
            <person name="Frisvad J.C."/>
            <person name="Workman M."/>
            <person name="Nielsen J."/>
        </authorList>
    </citation>
    <scope>NUCLEOTIDE SEQUENCE [LARGE SCALE GENOMIC DNA]</scope>
    <source>
        <strain evidence="4">IBT 24891</strain>
    </source>
</reference>
<evidence type="ECO:0000259" key="2">
    <source>
        <dbReference type="Pfam" id="PF06985"/>
    </source>
</evidence>
<dbReference type="PANTHER" id="PTHR33112:SF16">
    <property type="entry name" value="HETEROKARYON INCOMPATIBILITY DOMAIN-CONTAINING PROTEIN"/>
    <property type="match status" value="1"/>
</dbReference>
<feature type="domain" description="Heterokaryon incompatibility" evidence="2">
    <location>
        <begin position="32"/>
        <end position="125"/>
    </location>
</feature>
<feature type="compositionally biased region" description="Pro residues" evidence="1">
    <location>
        <begin position="207"/>
        <end position="216"/>
    </location>
</feature>
<dbReference type="InterPro" id="IPR010730">
    <property type="entry name" value="HET"/>
</dbReference>
<proteinExistence type="predicted"/>